<evidence type="ECO:0000313" key="3">
    <source>
        <dbReference type="Proteomes" id="UP000294555"/>
    </source>
</evidence>
<proteinExistence type="predicted"/>
<sequence length="314" mass="33117">MKKHLLALCLFPALSLSSLPSFSAEPFSGPQDVSVAPAVSVAKLQSLPWQPLMPPTAREFVLDASAPGINQGDMTGPAVALTLPANQGSLEITLASVIKHESVYAPNVLVLDEQMHPAAFFPSSYFPYQKPGIASSNRLEGTLKLTPVLGQKQIFLLIYTTRQDLTGRTKMINPAKLYAEGVGNAIPDVPDPYARHSANGTVEVKVRSEQNSGNIMIGQIFSSRESQPVVVGSTAPAVNTPATPAPAAAAAAPVVPAAPAAPMLNDTESYFNRAIKQAVHDGNIDKALKLLNEAERLGSTSARQTFISSVKGKG</sequence>
<reference evidence="2 3" key="1">
    <citation type="submission" date="2019-02" db="EMBL/GenBank/DDBJ databases">
        <title>Investigation of anaerobic lignin degradation for improved lignocellulosic biofuels.</title>
        <authorList>
            <person name="Deangelis K."/>
        </authorList>
    </citation>
    <scope>NUCLEOTIDE SEQUENCE [LARGE SCALE GENOMIC DNA]</scope>
    <source>
        <strain evidence="2 3">159R</strain>
    </source>
</reference>
<organism evidence="2 3">
    <name type="scientific">Sodalis ligni</name>
    <dbReference type="NCBI Taxonomy" id="2697027"/>
    <lineage>
        <taxon>Bacteria</taxon>
        <taxon>Pseudomonadati</taxon>
        <taxon>Pseudomonadota</taxon>
        <taxon>Gammaproteobacteria</taxon>
        <taxon>Enterobacterales</taxon>
        <taxon>Bruguierivoracaceae</taxon>
        <taxon>Sodalis</taxon>
    </lineage>
</organism>
<dbReference type="NCBIfam" id="NF007855">
    <property type="entry name" value="PRK10564.1"/>
    <property type="match status" value="1"/>
</dbReference>
<dbReference type="EMBL" id="SJOI01000001">
    <property type="protein sequence ID" value="TCL05949.1"/>
    <property type="molecule type" value="Genomic_DNA"/>
</dbReference>
<dbReference type="Proteomes" id="UP000294555">
    <property type="component" value="Unassembled WGS sequence"/>
</dbReference>
<evidence type="ECO:0000313" key="2">
    <source>
        <dbReference type="EMBL" id="TCL05949.1"/>
    </source>
</evidence>
<dbReference type="OrthoDB" id="5944162at2"/>
<accession>A0A4R1NG62</accession>
<feature type="signal peptide" evidence="1">
    <location>
        <begin position="1"/>
        <end position="23"/>
    </location>
</feature>
<name>A0A4R1NG62_9GAMM</name>
<dbReference type="RefSeq" id="WP_132924939.1">
    <property type="nucleotide sequence ID" value="NZ_SJOI01000001.1"/>
</dbReference>
<gene>
    <name evidence="2" type="ORF">EZJ58_4173</name>
</gene>
<dbReference type="GO" id="GO:0008643">
    <property type="term" value="P:carbohydrate transport"/>
    <property type="evidence" value="ECO:0007669"/>
    <property type="project" value="InterPro"/>
</dbReference>
<dbReference type="GO" id="GO:0042597">
    <property type="term" value="C:periplasmic space"/>
    <property type="evidence" value="ECO:0007669"/>
    <property type="project" value="InterPro"/>
</dbReference>
<protein>
    <submittedName>
        <fullName evidence="2">Maltose operon protein</fullName>
    </submittedName>
</protein>
<evidence type="ECO:0000256" key="1">
    <source>
        <dbReference type="SAM" id="SignalP"/>
    </source>
</evidence>
<keyword evidence="1" id="KW-0732">Signal</keyword>
<dbReference type="InterPro" id="IPR010794">
    <property type="entry name" value="MalM"/>
</dbReference>
<keyword evidence="3" id="KW-1185">Reference proteome</keyword>
<dbReference type="Pfam" id="PF07148">
    <property type="entry name" value="MalM"/>
    <property type="match status" value="1"/>
</dbReference>
<comment type="caution">
    <text evidence="2">The sequence shown here is derived from an EMBL/GenBank/DDBJ whole genome shotgun (WGS) entry which is preliminary data.</text>
</comment>
<dbReference type="AlphaFoldDB" id="A0A4R1NG62"/>
<feature type="chain" id="PRO_5020504953" evidence="1">
    <location>
        <begin position="24"/>
        <end position="314"/>
    </location>
</feature>